<accession>A0A323UJ55</accession>
<evidence type="ECO:0000256" key="5">
    <source>
        <dbReference type="ARBA" id="ARBA00023316"/>
    </source>
</evidence>
<evidence type="ECO:0000256" key="2">
    <source>
        <dbReference type="ARBA" id="ARBA00007553"/>
    </source>
</evidence>
<dbReference type="InterPro" id="IPR036366">
    <property type="entry name" value="PGBDSf"/>
</dbReference>
<dbReference type="Proteomes" id="UP000248134">
    <property type="component" value="Unassembled WGS sequence"/>
</dbReference>
<dbReference type="GO" id="GO:0008745">
    <property type="term" value="F:N-acetylmuramoyl-L-alanine amidase activity"/>
    <property type="evidence" value="ECO:0007669"/>
    <property type="project" value="UniProtKB-EC"/>
</dbReference>
<dbReference type="InterPro" id="IPR051206">
    <property type="entry name" value="NAMLAA_amidase_2"/>
</dbReference>
<evidence type="ECO:0000259" key="7">
    <source>
        <dbReference type="SMART" id="SM00644"/>
    </source>
</evidence>
<evidence type="ECO:0000256" key="1">
    <source>
        <dbReference type="ARBA" id="ARBA00001561"/>
    </source>
</evidence>
<gene>
    <name evidence="8" type="ORF">DNX69_10760</name>
</gene>
<dbReference type="GO" id="GO:0009253">
    <property type="term" value="P:peptidoglycan catabolic process"/>
    <property type="evidence" value="ECO:0007669"/>
    <property type="project" value="InterPro"/>
</dbReference>
<feature type="transmembrane region" description="Helical" evidence="6">
    <location>
        <begin position="375"/>
        <end position="396"/>
    </location>
</feature>
<dbReference type="CDD" id="cd06583">
    <property type="entry name" value="PGRP"/>
    <property type="match status" value="1"/>
</dbReference>
<dbReference type="Pfam" id="PF01471">
    <property type="entry name" value="PG_binding_1"/>
    <property type="match status" value="1"/>
</dbReference>
<comment type="similarity">
    <text evidence="2">Belongs to the N-acetylmuramoyl-L-alanine amidase 2 family.</text>
</comment>
<dbReference type="Pfam" id="PF01510">
    <property type="entry name" value="Amidase_2"/>
    <property type="match status" value="1"/>
</dbReference>
<evidence type="ECO:0000313" key="8">
    <source>
        <dbReference type="EMBL" id="PZA12449.1"/>
    </source>
</evidence>
<dbReference type="PANTHER" id="PTHR30417:SF1">
    <property type="entry name" value="N-ACETYLMURAMOYL-L-ALANINE AMIDASE AMID"/>
    <property type="match status" value="1"/>
</dbReference>
<dbReference type="GO" id="GO:0009254">
    <property type="term" value="P:peptidoglycan turnover"/>
    <property type="evidence" value="ECO:0007669"/>
    <property type="project" value="TreeGrafter"/>
</dbReference>
<comment type="caution">
    <text evidence="8">The sequence shown here is derived from an EMBL/GenBank/DDBJ whole genome shotgun (WGS) entry which is preliminary data.</text>
</comment>
<dbReference type="EMBL" id="QKQS01000013">
    <property type="protein sequence ID" value="PZA12449.1"/>
    <property type="molecule type" value="Genomic_DNA"/>
</dbReference>
<comment type="catalytic activity">
    <reaction evidence="1">
        <text>Hydrolyzes the link between N-acetylmuramoyl residues and L-amino acid residues in certain cell-wall glycopeptides.</text>
        <dbReference type="EC" id="3.5.1.28"/>
    </reaction>
</comment>
<evidence type="ECO:0000256" key="6">
    <source>
        <dbReference type="SAM" id="Phobius"/>
    </source>
</evidence>
<evidence type="ECO:0000313" key="9">
    <source>
        <dbReference type="Proteomes" id="UP000248134"/>
    </source>
</evidence>
<dbReference type="OrthoDB" id="9794842at2"/>
<protein>
    <recommendedName>
        <fullName evidence="3">N-acetylmuramoyl-L-alanine amidase</fullName>
        <ecNumber evidence="3">3.5.1.28</ecNumber>
    </recommendedName>
</protein>
<dbReference type="InterPro" id="IPR002502">
    <property type="entry name" value="Amidase_domain"/>
</dbReference>
<dbReference type="InterPro" id="IPR036505">
    <property type="entry name" value="Amidase/PGRP_sf"/>
</dbReference>
<dbReference type="PANTHER" id="PTHR30417">
    <property type="entry name" value="N-ACETYLMURAMOYL-L-ALANINE AMIDASE AMID"/>
    <property type="match status" value="1"/>
</dbReference>
<dbReference type="Gene3D" id="3.40.80.10">
    <property type="entry name" value="Peptidoglycan recognition protein-like"/>
    <property type="match status" value="1"/>
</dbReference>
<dbReference type="SUPFAM" id="SSF55846">
    <property type="entry name" value="N-acetylmuramoyl-L-alanine amidase-like"/>
    <property type="match status" value="1"/>
</dbReference>
<dbReference type="AlphaFoldDB" id="A0A323UJ55"/>
<dbReference type="EC" id="3.5.1.28" evidence="3"/>
<name>A0A323UJ55_RHOPL</name>
<dbReference type="RefSeq" id="WP_110785947.1">
    <property type="nucleotide sequence ID" value="NZ_QKQS01000013.1"/>
</dbReference>
<proteinExistence type="inferred from homology"/>
<dbReference type="InterPro" id="IPR002477">
    <property type="entry name" value="Peptidoglycan-bd-like"/>
</dbReference>
<feature type="domain" description="N-acetylmuramoyl-L-alanine amidase" evidence="7">
    <location>
        <begin position="17"/>
        <end position="205"/>
    </location>
</feature>
<sequence>MPCEIKSHRIYRDGKAVGFQQTKNIGGPIVPKVIVLHDTAGHLHGRDSIAWLRGGPGQSPNASAHVVVGRDGAITQLAATNIKTWHAGQSLWRGREQLNGWSIGIEIVNPGGPLTSLGNGRYKGVDLIDTKADPSLVVRHSKFPPRTGDGKRMEPNYGAWLEHTPQQIDAVVELCRALVAAYPTITEIVTHWMIAPARKVDTNPLFPLDEVRRRVWPAPRFADLDDETRDSVAEQGNGEVAFAPRPGSELEPTWSVSNDDGNAVDIAHPTDLPAPAEPHPMPKALVEFVQQRLRALGYYEVGNIDGDFAGRTEDALVTFKRRNGLPATTDVDDATLKALASADPREIGDARARATPKDLRKIVPAVQQAGRSKALAWWLGLPSAGFAVLQGIAANVQSVWSQLAPITGWLSAVPGWVWALAIVGIAIGVWWSSRQAEAETVDAYRAGRLT</sequence>
<dbReference type="SMART" id="SM00644">
    <property type="entry name" value="Ami_2"/>
    <property type="match status" value="1"/>
</dbReference>
<dbReference type="SUPFAM" id="SSF47090">
    <property type="entry name" value="PGBD-like"/>
    <property type="match status" value="1"/>
</dbReference>
<keyword evidence="6" id="KW-0812">Transmembrane</keyword>
<dbReference type="GO" id="GO:0071555">
    <property type="term" value="P:cell wall organization"/>
    <property type="evidence" value="ECO:0007669"/>
    <property type="project" value="UniProtKB-KW"/>
</dbReference>
<keyword evidence="5" id="KW-0961">Cell wall biogenesis/degradation</keyword>
<keyword evidence="6" id="KW-1133">Transmembrane helix</keyword>
<organism evidence="8 9">
    <name type="scientific">Rhodopseudomonas palustris</name>
    <dbReference type="NCBI Taxonomy" id="1076"/>
    <lineage>
        <taxon>Bacteria</taxon>
        <taxon>Pseudomonadati</taxon>
        <taxon>Pseudomonadota</taxon>
        <taxon>Alphaproteobacteria</taxon>
        <taxon>Hyphomicrobiales</taxon>
        <taxon>Nitrobacteraceae</taxon>
        <taxon>Rhodopseudomonas</taxon>
    </lineage>
</organism>
<reference evidence="8 9" key="1">
    <citation type="submission" date="2018-06" db="EMBL/GenBank/DDBJ databases">
        <title>Draft Whole-Genome Sequence of the purple photosynthetic bacterium Rhodospeudomonas palustris XCP.</title>
        <authorList>
            <person name="Rayyan A."/>
            <person name="Meyer T.E."/>
            <person name="Kyndt J.A."/>
        </authorList>
    </citation>
    <scope>NUCLEOTIDE SEQUENCE [LARGE SCALE GENOMIC DNA]</scope>
    <source>
        <strain evidence="8 9">XCP</strain>
    </source>
</reference>
<keyword evidence="4" id="KW-0378">Hydrolase</keyword>
<dbReference type="Gene3D" id="1.10.101.10">
    <property type="entry name" value="PGBD-like superfamily/PGBD"/>
    <property type="match status" value="1"/>
</dbReference>
<feature type="transmembrane region" description="Helical" evidence="6">
    <location>
        <begin position="408"/>
        <end position="431"/>
    </location>
</feature>
<keyword evidence="6" id="KW-0472">Membrane</keyword>
<dbReference type="InterPro" id="IPR036365">
    <property type="entry name" value="PGBD-like_sf"/>
</dbReference>
<evidence type="ECO:0000256" key="3">
    <source>
        <dbReference type="ARBA" id="ARBA00011901"/>
    </source>
</evidence>
<evidence type="ECO:0000256" key="4">
    <source>
        <dbReference type="ARBA" id="ARBA00022801"/>
    </source>
</evidence>